<dbReference type="PROSITE" id="PS51186">
    <property type="entry name" value="GNAT"/>
    <property type="match status" value="1"/>
</dbReference>
<organism evidence="4">
    <name type="scientific">Streptomyces tabacisoli</name>
    <dbReference type="NCBI Taxonomy" id="3156398"/>
    <lineage>
        <taxon>Bacteria</taxon>
        <taxon>Bacillati</taxon>
        <taxon>Actinomycetota</taxon>
        <taxon>Actinomycetes</taxon>
        <taxon>Kitasatosporales</taxon>
        <taxon>Streptomycetaceae</taxon>
        <taxon>Streptomyces</taxon>
    </lineage>
</organism>
<dbReference type="CDD" id="cd04301">
    <property type="entry name" value="NAT_SF"/>
    <property type="match status" value="1"/>
</dbReference>
<dbReference type="Gene3D" id="3.40.630.30">
    <property type="match status" value="1"/>
</dbReference>
<sequence>MIRTAVPADAPAITALHQRARATYYPDGFPAGDTPELWQERWTQAILRPRAHVLVCVRDGAPVGIASFRRPDEDPYGTTVKLFQLHTDPAHWRRGIGTELHAACVEQWRADGMTKALLDVHRDNERAQAFYAAHGWHGARTGSGHHRELRLDLPRE</sequence>
<evidence type="ECO:0000259" key="3">
    <source>
        <dbReference type="PROSITE" id="PS51186"/>
    </source>
</evidence>
<dbReference type="GO" id="GO:0016747">
    <property type="term" value="F:acyltransferase activity, transferring groups other than amino-acyl groups"/>
    <property type="evidence" value="ECO:0007669"/>
    <property type="project" value="InterPro"/>
</dbReference>
<dbReference type="PANTHER" id="PTHR43877">
    <property type="entry name" value="AMINOALKYLPHOSPHONATE N-ACETYLTRANSFERASE-RELATED-RELATED"/>
    <property type="match status" value="1"/>
</dbReference>
<dbReference type="SUPFAM" id="SSF55729">
    <property type="entry name" value="Acyl-CoA N-acyltransferases (Nat)"/>
    <property type="match status" value="1"/>
</dbReference>
<dbReference type="InterPro" id="IPR000182">
    <property type="entry name" value="GNAT_dom"/>
</dbReference>
<gene>
    <name evidence="4" type="ORF">ABII15_09225</name>
</gene>
<dbReference type="AlphaFoldDB" id="A0AAU8IPW8"/>
<reference evidence="4" key="1">
    <citation type="submission" date="2024-06" db="EMBL/GenBank/DDBJ databases">
        <title>Streptomyces sp. strain HUAS MG91 genome sequences.</title>
        <authorList>
            <person name="Mo P."/>
        </authorList>
    </citation>
    <scope>NUCLEOTIDE SEQUENCE</scope>
    <source>
        <strain evidence="4">HUAS MG91</strain>
    </source>
</reference>
<dbReference type="RefSeq" id="WP_353941791.1">
    <property type="nucleotide sequence ID" value="NZ_CP159534.1"/>
</dbReference>
<evidence type="ECO:0000313" key="4">
    <source>
        <dbReference type="EMBL" id="XCJ70136.1"/>
    </source>
</evidence>
<feature type="domain" description="N-acetyltransferase" evidence="3">
    <location>
        <begin position="1"/>
        <end position="154"/>
    </location>
</feature>
<keyword evidence="1" id="KW-0808">Transferase</keyword>
<proteinExistence type="predicted"/>
<accession>A0AAU8IPW8</accession>
<evidence type="ECO:0000256" key="1">
    <source>
        <dbReference type="ARBA" id="ARBA00022679"/>
    </source>
</evidence>
<dbReference type="EMBL" id="CP159534">
    <property type="protein sequence ID" value="XCJ70136.1"/>
    <property type="molecule type" value="Genomic_DNA"/>
</dbReference>
<name>A0AAU8IPW8_9ACTN</name>
<dbReference type="InterPro" id="IPR016181">
    <property type="entry name" value="Acyl_CoA_acyltransferase"/>
</dbReference>
<protein>
    <submittedName>
        <fullName evidence="4">GNAT family N-acetyltransferase</fullName>
    </submittedName>
</protein>
<evidence type="ECO:0000256" key="2">
    <source>
        <dbReference type="ARBA" id="ARBA00023315"/>
    </source>
</evidence>
<dbReference type="KEGG" id="stac:ABII15_09225"/>
<dbReference type="Pfam" id="PF00583">
    <property type="entry name" value="Acetyltransf_1"/>
    <property type="match status" value="1"/>
</dbReference>
<keyword evidence="2" id="KW-0012">Acyltransferase</keyword>
<dbReference type="InterPro" id="IPR050832">
    <property type="entry name" value="Bact_Acetyltransf"/>
</dbReference>